<reference evidence="10 11" key="1">
    <citation type="submission" date="2017-08" db="EMBL/GenBank/DDBJ databases">
        <title>Aliifodinibius alkalisoli sp. nov., isolated from saline alkaline soil.</title>
        <authorList>
            <person name="Liu D."/>
            <person name="Zhang G."/>
        </authorList>
    </citation>
    <scope>NUCLEOTIDE SEQUENCE [LARGE SCALE GENOMIC DNA]</scope>
    <source>
        <strain evidence="10 11">WN023</strain>
    </source>
</reference>
<keyword evidence="11" id="KW-1185">Reference proteome</keyword>
<dbReference type="RefSeq" id="WP_095606552.1">
    <property type="nucleotide sequence ID" value="NZ_NSKE01000006.1"/>
</dbReference>
<dbReference type="GO" id="GO:0005886">
    <property type="term" value="C:plasma membrane"/>
    <property type="evidence" value="ECO:0007669"/>
    <property type="project" value="UniProtKB-SubCell"/>
</dbReference>
<accession>A0A2A2G7Z8</accession>
<evidence type="ECO:0000256" key="3">
    <source>
        <dbReference type="ARBA" id="ARBA00022448"/>
    </source>
</evidence>
<dbReference type="Pfam" id="PF02028">
    <property type="entry name" value="BCCT"/>
    <property type="match status" value="1"/>
</dbReference>
<keyword evidence="5 9" id="KW-0812">Transmembrane</keyword>
<feature type="transmembrane region" description="Helical" evidence="9">
    <location>
        <begin position="26"/>
        <end position="45"/>
    </location>
</feature>
<feature type="transmembrane region" description="Helical" evidence="9">
    <location>
        <begin position="105"/>
        <end position="125"/>
    </location>
</feature>
<dbReference type="PROSITE" id="PS01303">
    <property type="entry name" value="BCCT"/>
    <property type="match status" value="1"/>
</dbReference>
<feature type="compositionally biased region" description="Basic and acidic residues" evidence="8">
    <location>
        <begin position="514"/>
        <end position="526"/>
    </location>
</feature>
<feature type="transmembrane region" description="Helical" evidence="9">
    <location>
        <begin position="241"/>
        <end position="263"/>
    </location>
</feature>
<keyword evidence="7 9" id="KW-0472">Membrane</keyword>
<evidence type="ECO:0000256" key="1">
    <source>
        <dbReference type="ARBA" id="ARBA00004651"/>
    </source>
</evidence>
<feature type="region of interest" description="Disordered" evidence="8">
    <location>
        <begin position="514"/>
        <end position="542"/>
    </location>
</feature>
<organism evidence="10 11">
    <name type="scientific">Fodinibius salipaludis</name>
    <dbReference type="NCBI Taxonomy" id="2032627"/>
    <lineage>
        <taxon>Bacteria</taxon>
        <taxon>Pseudomonadati</taxon>
        <taxon>Balneolota</taxon>
        <taxon>Balneolia</taxon>
        <taxon>Balneolales</taxon>
        <taxon>Balneolaceae</taxon>
        <taxon>Fodinibius</taxon>
    </lineage>
</organism>
<dbReference type="InterPro" id="IPR000060">
    <property type="entry name" value="BCCT_transptr"/>
</dbReference>
<dbReference type="OrthoDB" id="9775735at2"/>
<feature type="transmembrane region" description="Helical" evidence="9">
    <location>
        <begin position="158"/>
        <end position="177"/>
    </location>
</feature>
<comment type="caution">
    <text evidence="10">The sequence shown here is derived from an EMBL/GenBank/DDBJ whole genome shotgun (WGS) entry which is preliminary data.</text>
</comment>
<comment type="subcellular location">
    <subcellularLocation>
        <location evidence="1">Cell membrane</location>
        <topology evidence="1">Multi-pass membrane protein</topology>
    </subcellularLocation>
</comment>
<feature type="transmembrane region" description="Helical" evidence="9">
    <location>
        <begin position="330"/>
        <end position="347"/>
    </location>
</feature>
<evidence type="ECO:0000313" key="11">
    <source>
        <dbReference type="Proteomes" id="UP000218831"/>
    </source>
</evidence>
<feature type="transmembrane region" description="Helical" evidence="9">
    <location>
        <begin position="483"/>
        <end position="503"/>
    </location>
</feature>
<evidence type="ECO:0000256" key="7">
    <source>
        <dbReference type="ARBA" id="ARBA00023136"/>
    </source>
</evidence>
<name>A0A2A2G7Z8_9BACT</name>
<evidence type="ECO:0000256" key="8">
    <source>
        <dbReference type="SAM" id="MobiDB-lite"/>
    </source>
</evidence>
<dbReference type="AlphaFoldDB" id="A0A2A2G7Z8"/>
<sequence>MSLRSEDSEEKAEQERIKKYFDVHKPVFWSSVVLILAMIVITLVMGEQAQKMFESVQSYISNKMGWLFILSVNAFLIFSLAIAFSRFGSIRLGGADAKPEFSTMAWFAMLFSAGMGIGIMFWSVAEPIYHFLSPPMAEGETVEAARQAMSLTYLHWGFHAWGIYAIVALSLAFFAFNRGLPLSFRSVFYPVLGDRIEGWIGDVIDTLAVLATLFGLATSLGLGVKQVSAGLNHLFAFPDTVWLQVGLIIGITMVATGSVILGIDKGVRVLSEANIRIAVLFLIFMLIVGPTIYIMDSFVQNLGHYANNILTYSFWTETYEGSTWQNGWTVFYWAWWVSWSPYVGMFIARISKGRTVKEFVLGVLIAPSIVTFLWLAAFGGTAINLEMQGIGNIGAAVEENVATALFVLLEQFPLGFITSIVAIILVMSFFVTSSDSGSLVIDSLTSGGKLDAPVGQRIFWAQTEGAVAAVLLIGGGLNALQTASITTGLPFLFILLLMCYSLYKGLSEEHQRKIERKEQKQRDSYKELISNLVRKQKDETTE</sequence>
<keyword evidence="3" id="KW-0813">Transport</keyword>
<evidence type="ECO:0000256" key="4">
    <source>
        <dbReference type="ARBA" id="ARBA00022475"/>
    </source>
</evidence>
<proteinExistence type="inferred from homology"/>
<evidence type="ECO:0000256" key="6">
    <source>
        <dbReference type="ARBA" id="ARBA00022989"/>
    </source>
</evidence>
<feature type="transmembrane region" description="Helical" evidence="9">
    <location>
        <begin position="458"/>
        <end position="477"/>
    </location>
</feature>
<dbReference type="InterPro" id="IPR018093">
    <property type="entry name" value="BCCT_CS"/>
</dbReference>
<evidence type="ECO:0000256" key="2">
    <source>
        <dbReference type="ARBA" id="ARBA00005658"/>
    </source>
</evidence>
<dbReference type="PANTHER" id="PTHR30047">
    <property type="entry name" value="HIGH-AFFINITY CHOLINE TRANSPORT PROTEIN-RELATED"/>
    <property type="match status" value="1"/>
</dbReference>
<dbReference type="Proteomes" id="UP000218831">
    <property type="component" value="Unassembled WGS sequence"/>
</dbReference>
<dbReference type="NCBIfam" id="TIGR00842">
    <property type="entry name" value="bcct"/>
    <property type="match status" value="1"/>
</dbReference>
<gene>
    <name evidence="10" type="ORF">CK503_09390</name>
</gene>
<protein>
    <submittedName>
        <fullName evidence="10">Choline transporter</fullName>
    </submittedName>
</protein>
<feature type="transmembrane region" description="Helical" evidence="9">
    <location>
        <begin position="412"/>
        <end position="431"/>
    </location>
</feature>
<comment type="similarity">
    <text evidence="2">Belongs to the BCCT transporter (TC 2.A.15) family.</text>
</comment>
<evidence type="ECO:0000256" key="9">
    <source>
        <dbReference type="SAM" id="Phobius"/>
    </source>
</evidence>
<evidence type="ECO:0000256" key="5">
    <source>
        <dbReference type="ARBA" id="ARBA00022692"/>
    </source>
</evidence>
<keyword evidence="6 9" id="KW-1133">Transmembrane helix</keyword>
<dbReference type="EMBL" id="NSKE01000006">
    <property type="protein sequence ID" value="PAU93876.1"/>
    <property type="molecule type" value="Genomic_DNA"/>
</dbReference>
<feature type="transmembrane region" description="Helical" evidence="9">
    <location>
        <begin position="275"/>
        <end position="295"/>
    </location>
</feature>
<dbReference type="PANTHER" id="PTHR30047:SF7">
    <property type="entry name" value="HIGH-AFFINITY CHOLINE TRANSPORT PROTEIN"/>
    <property type="match status" value="1"/>
</dbReference>
<keyword evidence="4" id="KW-1003">Cell membrane</keyword>
<feature type="transmembrane region" description="Helical" evidence="9">
    <location>
        <begin position="65"/>
        <end position="84"/>
    </location>
</feature>
<evidence type="ECO:0000313" key="10">
    <source>
        <dbReference type="EMBL" id="PAU93876.1"/>
    </source>
</evidence>
<feature type="transmembrane region" description="Helical" evidence="9">
    <location>
        <begin position="359"/>
        <end position="377"/>
    </location>
</feature>
<dbReference type="GO" id="GO:0022857">
    <property type="term" value="F:transmembrane transporter activity"/>
    <property type="evidence" value="ECO:0007669"/>
    <property type="project" value="InterPro"/>
</dbReference>